<feature type="compositionally biased region" description="Pro residues" evidence="1">
    <location>
        <begin position="394"/>
        <end position="418"/>
    </location>
</feature>
<evidence type="ECO:0008006" key="4">
    <source>
        <dbReference type="Google" id="ProtNLM"/>
    </source>
</evidence>
<feature type="region of interest" description="Disordered" evidence="1">
    <location>
        <begin position="797"/>
        <end position="867"/>
    </location>
</feature>
<reference evidence="2 3" key="1">
    <citation type="submission" date="2024-02" db="EMBL/GenBank/DDBJ databases">
        <title>De novo assembly and annotation of 12 fungi associated with fruit tree decline syndrome in Ontario, Canada.</title>
        <authorList>
            <person name="Sulman M."/>
            <person name="Ellouze W."/>
            <person name="Ilyukhin E."/>
        </authorList>
    </citation>
    <scope>NUCLEOTIDE SEQUENCE [LARGE SCALE GENOMIC DNA]</scope>
    <source>
        <strain evidence="2 3">M169</strain>
    </source>
</reference>
<keyword evidence="3" id="KW-1185">Reference proteome</keyword>
<dbReference type="Proteomes" id="UP001430848">
    <property type="component" value="Unassembled WGS sequence"/>
</dbReference>
<feature type="region of interest" description="Disordered" evidence="1">
    <location>
        <begin position="494"/>
        <end position="569"/>
    </location>
</feature>
<comment type="caution">
    <text evidence="2">The sequence shown here is derived from an EMBL/GenBank/DDBJ whole genome shotgun (WGS) entry which is preliminary data.</text>
</comment>
<feature type="compositionally biased region" description="Polar residues" evidence="1">
    <location>
        <begin position="46"/>
        <end position="61"/>
    </location>
</feature>
<proteinExistence type="predicted"/>
<gene>
    <name evidence="2" type="ORF">SLS63_003838</name>
</gene>
<feature type="region of interest" description="Disordered" evidence="1">
    <location>
        <begin position="1"/>
        <end position="184"/>
    </location>
</feature>
<evidence type="ECO:0000313" key="2">
    <source>
        <dbReference type="EMBL" id="KAK7735368.1"/>
    </source>
</evidence>
<feature type="region of interest" description="Disordered" evidence="1">
    <location>
        <begin position="663"/>
        <end position="759"/>
    </location>
</feature>
<feature type="compositionally biased region" description="Acidic residues" evidence="1">
    <location>
        <begin position="809"/>
        <end position="829"/>
    </location>
</feature>
<feature type="compositionally biased region" description="Polar residues" evidence="1">
    <location>
        <begin position="836"/>
        <end position="847"/>
    </location>
</feature>
<name>A0ABR1PFG3_DIAER</name>
<accession>A0ABR1PFG3</accession>
<dbReference type="EMBL" id="JAKNSF020000013">
    <property type="protein sequence ID" value="KAK7735368.1"/>
    <property type="molecule type" value="Genomic_DNA"/>
</dbReference>
<feature type="region of interest" description="Disordered" evidence="1">
    <location>
        <begin position="362"/>
        <end position="420"/>
    </location>
</feature>
<feature type="compositionally biased region" description="Low complexity" evidence="1">
    <location>
        <begin position="62"/>
        <end position="82"/>
    </location>
</feature>
<feature type="compositionally biased region" description="Pro residues" evidence="1">
    <location>
        <begin position="20"/>
        <end position="29"/>
    </location>
</feature>
<evidence type="ECO:0000313" key="3">
    <source>
        <dbReference type="Proteomes" id="UP001430848"/>
    </source>
</evidence>
<feature type="compositionally biased region" description="Low complexity" evidence="1">
    <location>
        <begin position="169"/>
        <end position="181"/>
    </location>
</feature>
<feature type="compositionally biased region" description="Low complexity" evidence="1">
    <location>
        <begin position="102"/>
        <end position="125"/>
    </location>
</feature>
<sequence length="867" mass="90238">MESAVSAPGHMMTTPASVEEPPPTVPAPAPVAITGDATAQGDVDNIANTTNTSPRNSPGPVSNTNSASASASAPASATASPSPDLPPRIVSDIRPAVSLPQATPAAAPPTSTSVASPAASASPSVHGLGARPGLRSTSNTPHHSPALPSSPVPLRASPAASHPPPPPIATATTTSNTTRASDYQNSPVWRAQSSVHRKVPIVPTPAPAPATGPSVPLPAVGFPSPGRDRIHEDPKFLDDKTRITYGIQQAIPEAVRRSVRDNWEKCLIGSEFHQAFVLNASIHHATQAAVQRGMRDFGRAMITSAKAEIVDAMTPSDIDDVAARLLSKASESFLDAALELRLKSIDAKHLINALARAERLGYEPSDVQDEEDDPVASQPPVHHDGMMPSTAPQQPRPQLAPRPAPQPASQPAPQPAPRPGATAAPIMYCKLCFRKFVHQSAFEHHVKNKICTRSPVAPGGYKFSCQHCGQGFTTIMGVQYHNSNNICGNFNEPSRVSTAPPASIPATPKAMRPAPMTPASAPTSTLTLMPTPTSTPASTKAVAPPSSSGGGPRKGTPGLHTPDGAVADPYAHLSPEQLAAMQEELRLAELSYGERFRQANALPDAAERKTRLDGLANSFGTKQSLIRKKYGVRLRMRRTKAEIQAERDRMQYKTAAELAADIGIPSPNLGRPGRPIASTPSRPPPIVARSSNGGTGAMWSSVNHPGAHTAAPAPQAPMGTPASASPVYGSTVGGPEMAHPSMHAGNKRRFSGTSLSSESKRVAYSEMGGLSGGTAAPAETMDPTLRSVAIARAASTVTAKGRGTIEEPMALDDTESESEGSGEDDEDIPAELPPSVRQSLQQASPSVTPGPQPGSRPSSGLKPEDTK</sequence>
<protein>
    <recommendedName>
        <fullName evidence="4">C2H2-type domain-containing protein</fullName>
    </recommendedName>
</protein>
<organism evidence="2 3">
    <name type="scientific">Diaporthe eres</name>
    <name type="common">Phomopsis oblonga</name>
    <dbReference type="NCBI Taxonomy" id="83184"/>
    <lineage>
        <taxon>Eukaryota</taxon>
        <taxon>Fungi</taxon>
        <taxon>Dikarya</taxon>
        <taxon>Ascomycota</taxon>
        <taxon>Pezizomycotina</taxon>
        <taxon>Sordariomycetes</taxon>
        <taxon>Sordariomycetidae</taxon>
        <taxon>Diaporthales</taxon>
        <taxon>Diaporthaceae</taxon>
        <taxon>Diaporthe</taxon>
        <taxon>Diaporthe eres species complex</taxon>
    </lineage>
</organism>
<feature type="compositionally biased region" description="Low complexity" evidence="1">
    <location>
        <begin position="497"/>
        <end position="547"/>
    </location>
</feature>
<evidence type="ECO:0000256" key="1">
    <source>
        <dbReference type="SAM" id="MobiDB-lite"/>
    </source>
</evidence>